<evidence type="ECO:0000313" key="4">
    <source>
        <dbReference type="RefSeq" id="XP_025065558.1"/>
    </source>
</evidence>
<evidence type="ECO:0000256" key="1">
    <source>
        <dbReference type="SAM" id="Coils"/>
    </source>
</evidence>
<dbReference type="KEGG" id="asn:102384048"/>
<feature type="coiled-coil region" evidence="1">
    <location>
        <begin position="136"/>
        <end position="170"/>
    </location>
</feature>
<dbReference type="GO" id="GO:0005829">
    <property type="term" value="C:cytosol"/>
    <property type="evidence" value="ECO:0007669"/>
    <property type="project" value="GOC"/>
</dbReference>
<proteinExistence type="predicted"/>
<evidence type="ECO:0000256" key="2">
    <source>
        <dbReference type="SAM" id="MobiDB-lite"/>
    </source>
</evidence>
<protein>
    <submittedName>
        <fullName evidence="4">Coiled-coil domain-containing protein 91</fullName>
    </submittedName>
</protein>
<keyword evidence="1" id="KW-0175">Coiled coil</keyword>
<dbReference type="GeneID" id="102384048"/>
<dbReference type="CTD" id="55297"/>
<dbReference type="InParanoid" id="A0A3Q0H582"/>
<reference evidence="4" key="1">
    <citation type="submission" date="2025-08" db="UniProtKB">
        <authorList>
            <consortium name="RefSeq"/>
        </authorList>
    </citation>
    <scope>IDENTIFICATION</scope>
</reference>
<accession>A0A3Q0H582</accession>
<feature type="region of interest" description="Disordered" evidence="2">
    <location>
        <begin position="1"/>
        <end position="26"/>
    </location>
</feature>
<dbReference type="PANTHER" id="PTHR35072:SF1">
    <property type="entry name" value="COILED-COIL DOMAIN-CONTAINING PROTEIN 91"/>
    <property type="match status" value="1"/>
</dbReference>
<dbReference type="RefSeq" id="XP_025065558.1">
    <property type="nucleotide sequence ID" value="XM_025209773.1"/>
</dbReference>
<name>A0A3Q0H582_ALLSI</name>
<dbReference type="AlphaFoldDB" id="A0A3Q0H582"/>
<dbReference type="GO" id="GO:0090160">
    <property type="term" value="P:Golgi to lysosome transport"/>
    <property type="evidence" value="ECO:0007669"/>
    <property type="project" value="TreeGrafter"/>
</dbReference>
<dbReference type="PANTHER" id="PTHR35072">
    <property type="entry name" value="COILED-COIL DOMAIN-CONTAINING PROTEIN 91"/>
    <property type="match status" value="1"/>
</dbReference>
<organism evidence="3 4">
    <name type="scientific">Alligator sinensis</name>
    <name type="common">Chinese alligator</name>
    <dbReference type="NCBI Taxonomy" id="38654"/>
    <lineage>
        <taxon>Eukaryota</taxon>
        <taxon>Metazoa</taxon>
        <taxon>Chordata</taxon>
        <taxon>Craniata</taxon>
        <taxon>Vertebrata</taxon>
        <taxon>Euteleostomi</taxon>
        <taxon>Archelosauria</taxon>
        <taxon>Archosauria</taxon>
        <taxon>Crocodylia</taxon>
        <taxon>Alligatoridae</taxon>
        <taxon>Alligatorinae</taxon>
        <taxon>Alligator</taxon>
    </lineage>
</organism>
<sequence length="225" mass="24442">MDDDDFGGFEAAETFEGGDGETQTTSPAIPWAAFPTVTEVHVPQNVSSDVLLEHSLPSACLVPSESFILSSDNVVTAVQTGNSILNPAVIKEQVRLSTGSSLDIPIPSLSLPGEKPLVISTISVDDEQREGSNGSKSCLQQTVASLETKLKVAEEEKCRIKKELEDLMEKHSVLEISFLKDKEDIFISHQDHYKELQGMSLPLTYSEADFILPVLANCIPIVAKK</sequence>
<keyword evidence="3" id="KW-1185">Reference proteome</keyword>
<dbReference type="InterPro" id="IPR034592">
    <property type="entry name" value="CCDC91"/>
</dbReference>
<dbReference type="GO" id="GO:0005802">
    <property type="term" value="C:trans-Golgi network"/>
    <property type="evidence" value="ECO:0007669"/>
    <property type="project" value="TreeGrafter"/>
</dbReference>
<dbReference type="Proteomes" id="UP000189705">
    <property type="component" value="Unplaced"/>
</dbReference>
<evidence type="ECO:0000313" key="3">
    <source>
        <dbReference type="Proteomes" id="UP000189705"/>
    </source>
</evidence>
<gene>
    <name evidence="4" type="primary">CCDC91</name>
</gene>
<dbReference type="STRING" id="38654.A0A3Q0H582"/>